<dbReference type="STRING" id="1125712.HMPREF1316_2341"/>
<keyword evidence="2" id="KW-1185">Reference proteome</keyword>
<sequence length="48" mass="5272">MARSEGYLEYVLDLLGDVRGVAYKRMMGECLLYGEDVLFGASTMTGSC</sequence>
<dbReference type="AlphaFoldDB" id="U2TNK5"/>
<protein>
    <recommendedName>
        <fullName evidence="3">TfoX N-terminal domain protein</fullName>
    </recommendedName>
</protein>
<dbReference type="Proteomes" id="UP000016638">
    <property type="component" value="Unassembled WGS sequence"/>
</dbReference>
<dbReference type="EMBL" id="AWEZ01000054">
    <property type="protein sequence ID" value="ERL07708.1"/>
    <property type="molecule type" value="Genomic_DNA"/>
</dbReference>
<dbReference type="SUPFAM" id="SSF159894">
    <property type="entry name" value="YgaC/TfoX-N like"/>
    <property type="match status" value="1"/>
</dbReference>
<organism evidence="1 2">
    <name type="scientific">Olsenella profusa F0195</name>
    <dbReference type="NCBI Taxonomy" id="1125712"/>
    <lineage>
        <taxon>Bacteria</taxon>
        <taxon>Bacillati</taxon>
        <taxon>Actinomycetota</taxon>
        <taxon>Coriobacteriia</taxon>
        <taxon>Coriobacteriales</taxon>
        <taxon>Atopobiaceae</taxon>
        <taxon>Olsenella</taxon>
    </lineage>
</organism>
<name>U2TNK5_9ACTN</name>
<evidence type="ECO:0000313" key="2">
    <source>
        <dbReference type="Proteomes" id="UP000016638"/>
    </source>
</evidence>
<gene>
    <name evidence="1" type="ORF">HMPREF1316_2341</name>
</gene>
<reference evidence="1 2" key="1">
    <citation type="submission" date="2013-08" db="EMBL/GenBank/DDBJ databases">
        <authorList>
            <person name="Durkin A.S."/>
            <person name="Haft D.R."/>
            <person name="McCorrison J."/>
            <person name="Torralba M."/>
            <person name="Gillis M."/>
            <person name="Haft D.H."/>
            <person name="Methe B."/>
            <person name="Sutton G."/>
            <person name="Nelson K.E."/>
        </authorList>
    </citation>
    <scope>NUCLEOTIDE SEQUENCE [LARGE SCALE GENOMIC DNA]</scope>
    <source>
        <strain evidence="1 2">F0195</strain>
    </source>
</reference>
<dbReference type="PATRIC" id="fig|1125712.3.peg.1577"/>
<proteinExistence type="predicted"/>
<dbReference type="RefSeq" id="WP_021726453.1">
    <property type="nucleotide sequence ID" value="NZ_AWEZ01000054.1"/>
</dbReference>
<accession>U2TNK5</accession>
<evidence type="ECO:0008006" key="3">
    <source>
        <dbReference type="Google" id="ProtNLM"/>
    </source>
</evidence>
<evidence type="ECO:0000313" key="1">
    <source>
        <dbReference type="EMBL" id="ERL07708.1"/>
    </source>
</evidence>
<comment type="caution">
    <text evidence="1">The sequence shown here is derived from an EMBL/GenBank/DDBJ whole genome shotgun (WGS) entry which is preliminary data.</text>
</comment>